<dbReference type="RefSeq" id="WP_222580179.1">
    <property type="nucleotide sequence ID" value="NZ_JAHVHU010000009.1"/>
</dbReference>
<sequence length="146" mass="16716">MKYILLLLVASSVSKVSAQNPTVSILETVLTDGEVMKYISDYGEIDTLDFVLSGKDVDYVFHHGKVHFSSPDSSTPQEYAGTIRKLKVHPSKAAVKIYFHQNNNFLVKIKLKHFSKKGPWHVTSRLIRRKFKNRKDQPGLFYFSLN</sequence>
<dbReference type="AlphaFoldDB" id="A0A953LBK8"/>
<proteinExistence type="predicted"/>
<keyword evidence="1" id="KW-0732">Signal</keyword>
<dbReference type="EMBL" id="JAHVHU010000009">
    <property type="protein sequence ID" value="MBY5958646.1"/>
    <property type="molecule type" value="Genomic_DNA"/>
</dbReference>
<reference evidence="2" key="1">
    <citation type="submission" date="2021-06" db="EMBL/GenBank/DDBJ databases">
        <title>44 bacteria genomes isolated from Dapeng, Shenzhen.</title>
        <authorList>
            <person name="Zheng W."/>
            <person name="Yu S."/>
            <person name="Huang Y."/>
        </authorList>
    </citation>
    <scope>NUCLEOTIDE SEQUENCE</scope>
    <source>
        <strain evidence="2">DP5N28-2</strain>
    </source>
</reference>
<evidence type="ECO:0000313" key="2">
    <source>
        <dbReference type="EMBL" id="MBY5958646.1"/>
    </source>
</evidence>
<gene>
    <name evidence="2" type="ORF">KUV50_10910</name>
</gene>
<feature type="chain" id="PRO_5037486152" evidence="1">
    <location>
        <begin position="19"/>
        <end position="146"/>
    </location>
</feature>
<evidence type="ECO:0000256" key="1">
    <source>
        <dbReference type="SAM" id="SignalP"/>
    </source>
</evidence>
<dbReference type="Proteomes" id="UP000753961">
    <property type="component" value="Unassembled WGS sequence"/>
</dbReference>
<name>A0A953LBK8_9BACT</name>
<comment type="caution">
    <text evidence="2">The sequence shown here is derived from an EMBL/GenBank/DDBJ whole genome shotgun (WGS) entry which is preliminary data.</text>
</comment>
<feature type="signal peptide" evidence="1">
    <location>
        <begin position="1"/>
        <end position="18"/>
    </location>
</feature>
<protein>
    <submittedName>
        <fullName evidence="2">Uncharacterized protein</fullName>
    </submittedName>
</protein>
<keyword evidence="3" id="KW-1185">Reference proteome</keyword>
<accession>A0A953LBK8</accession>
<evidence type="ECO:0000313" key="3">
    <source>
        <dbReference type="Proteomes" id="UP000753961"/>
    </source>
</evidence>
<organism evidence="2 3">
    <name type="scientific">Membranihabitans marinus</name>
    <dbReference type="NCBI Taxonomy" id="1227546"/>
    <lineage>
        <taxon>Bacteria</taxon>
        <taxon>Pseudomonadati</taxon>
        <taxon>Bacteroidota</taxon>
        <taxon>Saprospiria</taxon>
        <taxon>Saprospirales</taxon>
        <taxon>Saprospiraceae</taxon>
        <taxon>Membranihabitans</taxon>
    </lineage>
</organism>